<accession>A0A543G9K4</accession>
<gene>
    <name evidence="3" type="ORF">FB388_0111</name>
</gene>
<organism evidence="3 4">
    <name type="scientific">Pseudonocardia cypriaca</name>
    <dbReference type="NCBI Taxonomy" id="882449"/>
    <lineage>
        <taxon>Bacteria</taxon>
        <taxon>Bacillati</taxon>
        <taxon>Actinomycetota</taxon>
        <taxon>Actinomycetes</taxon>
        <taxon>Pseudonocardiales</taxon>
        <taxon>Pseudonocardiaceae</taxon>
        <taxon>Pseudonocardia</taxon>
    </lineage>
</organism>
<dbReference type="Gene3D" id="3.40.190.120">
    <property type="entry name" value="Osmoprotection protein (prox), domain 2"/>
    <property type="match status" value="1"/>
</dbReference>
<sequence length="306" mass="32300">MKRTLVALTGLLALGLTACGGGGNPLDSGAPAGGPPAAADVVKVGSANFTESRLLAEIYAQALEAKGVKVERSFGIGSREVYFPALKDGSIDLIPEYTGNLLQEVDAQATATASDQVYQELTTKLPDPLIVLDQSKAEDKDAVVITKETAERYNARSLDDLAPHCGELVFGGPPEFAERPYGLPGIERLYNCKFADFRSLDAGGPLTVAALTDGTIQAADLFTTDPTIADRGWVALEDPKNNFAAQNVVPLVNKNKANDQVRQTLNSISSALTTDALLQLNREVANAGENTVADVAKRWLTANSLG</sequence>
<comment type="caution">
    <text evidence="3">The sequence shown here is derived from an EMBL/GenBank/DDBJ whole genome shotgun (WGS) entry which is preliminary data.</text>
</comment>
<dbReference type="CDD" id="cd13606">
    <property type="entry name" value="PBP2_ProX_like"/>
    <property type="match status" value="1"/>
</dbReference>
<dbReference type="OrthoDB" id="9781705at2"/>
<reference evidence="3 4" key="1">
    <citation type="submission" date="2019-06" db="EMBL/GenBank/DDBJ databases">
        <title>Sequencing the genomes of 1000 actinobacteria strains.</title>
        <authorList>
            <person name="Klenk H.-P."/>
        </authorList>
    </citation>
    <scope>NUCLEOTIDE SEQUENCE [LARGE SCALE GENOMIC DNA]</scope>
    <source>
        <strain evidence="3 4">DSM 45511</strain>
    </source>
</reference>
<dbReference type="PROSITE" id="PS51257">
    <property type="entry name" value="PROKAR_LIPOPROTEIN"/>
    <property type="match status" value="1"/>
</dbReference>
<feature type="domain" description="ABC-type glycine betaine transport system substrate-binding" evidence="2">
    <location>
        <begin position="42"/>
        <end position="301"/>
    </location>
</feature>
<protein>
    <submittedName>
        <fullName evidence="3">Osmoprotectant transport system substrate-binding protein</fullName>
    </submittedName>
</protein>
<dbReference type="Gene3D" id="3.40.190.10">
    <property type="entry name" value="Periplasmic binding protein-like II"/>
    <property type="match status" value="1"/>
</dbReference>
<dbReference type="RefSeq" id="WP_142095525.1">
    <property type="nucleotide sequence ID" value="NZ_VFPH01000001.1"/>
</dbReference>
<dbReference type="EMBL" id="VFPH01000001">
    <property type="protein sequence ID" value="TQM42775.1"/>
    <property type="molecule type" value="Genomic_DNA"/>
</dbReference>
<evidence type="ECO:0000313" key="4">
    <source>
        <dbReference type="Proteomes" id="UP000319818"/>
    </source>
</evidence>
<evidence type="ECO:0000256" key="1">
    <source>
        <dbReference type="SAM" id="SignalP"/>
    </source>
</evidence>
<dbReference type="InterPro" id="IPR007210">
    <property type="entry name" value="ABC_Gly_betaine_transp_sub-bd"/>
</dbReference>
<dbReference type="SUPFAM" id="SSF53850">
    <property type="entry name" value="Periplasmic binding protein-like II"/>
    <property type="match status" value="1"/>
</dbReference>
<feature type="chain" id="PRO_5039124372" evidence="1">
    <location>
        <begin position="19"/>
        <end position="306"/>
    </location>
</feature>
<dbReference type="Proteomes" id="UP000319818">
    <property type="component" value="Unassembled WGS sequence"/>
</dbReference>
<name>A0A543G9K4_9PSEU</name>
<dbReference type="GO" id="GO:0043190">
    <property type="term" value="C:ATP-binding cassette (ABC) transporter complex"/>
    <property type="evidence" value="ECO:0007669"/>
    <property type="project" value="InterPro"/>
</dbReference>
<evidence type="ECO:0000313" key="3">
    <source>
        <dbReference type="EMBL" id="TQM42775.1"/>
    </source>
</evidence>
<dbReference type="GO" id="GO:0022857">
    <property type="term" value="F:transmembrane transporter activity"/>
    <property type="evidence" value="ECO:0007669"/>
    <property type="project" value="InterPro"/>
</dbReference>
<proteinExistence type="predicted"/>
<keyword evidence="1" id="KW-0732">Signal</keyword>
<keyword evidence="4" id="KW-1185">Reference proteome</keyword>
<feature type="signal peptide" evidence="1">
    <location>
        <begin position="1"/>
        <end position="18"/>
    </location>
</feature>
<dbReference type="Pfam" id="PF04069">
    <property type="entry name" value="OpuAC"/>
    <property type="match status" value="1"/>
</dbReference>
<evidence type="ECO:0000259" key="2">
    <source>
        <dbReference type="Pfam" id="PF04069"/>
    </source>
</evidence>
<dbReference type="AlphaFoldDB" id="A0A543G9K4"/>